<evidence type="ECO:0000313" key="2">
    <source>
        <dbReference type="Proteomes" id="UP001489719"/>
    </source>
</evidence>
<gene>
    <name evidence="1" type="ORF">V1517DRAFT_79455</name>
</gene>
<proteinExistence type="predicted"/>
<dbReference type="EMBL" id="MU970243">
    <property type="protein sequence ID" value="KAK9319015.1"/>
    <property type="molecule type" value="Genomic_DNA"/>
</dbReference>
<protein>
    <submittedName>
        <fullName evidence="1">Fungal-specific transcription factor domain-containing protein</fullName>
    </submittedName>
</protein>
<reference evidence="2" key="1">
    <citation type="journal article" date="2024" name="Front. Bioeng. Biotechnol.">
        <title>Genome-scale model development and genomic sequencing of the oleaginous clade Lipomyces.</title>
        <authorList>
            <person name="Czajka J.J."/>
            <person name="Han Y."/>
            <person name="Kim J."/>
            <person name="Mondo S.J."/>
            <person name="Hofstad B.A."/>
            <person name="Robles A."/>
            <person name="Haridas S."/>
            <person name="Riley R."/>
            <person name="LaButti K."/>
            <person name="Pangilinan J."/>
            <person name="Andreopoulos W."/>
            <person name="Lipzen A."/>
            <person name="Yan J."/>
            <person name="Wang M."/>
            <person name="Ng V."/>
            <person name="Grigoriev I.V."/>
            <person name="Spatafora J.W."/>
            <person name="Magnuson J.K."/>
            <person name="Baker S.E."/>
            <person name="Pomraning K.R."/>
        </authorList>
    </citation>
    <scope>NUCLEOTIDE SEQUENCE [LARGE SCALE GENOMIC DNA]</scope>
    <source>
        <strain evidence="2">CBS 10300</strain>
    </source>
</reference>
<dbReference type="Proteomes" id="UP001489719">
    <property type="component" value="Unassembled WGS sequence"/>
</dbReference>
<keyword evidence="2" id="KW-1185">Reference proteome</keyword>
<accession>A0ACC3TDH9</accession>
<name>A0ACC3TDH9_9ASCO</name>
<sequence length="740" mass="82700">MSTNRRLRPDLSERACLQCQKRKTRCVSDGDGLPCAYCTKTGKSCVFEGPPTRTPLTRKNLDAAEARCMELERRLRKLQADLKLNNSHDNSPGYNEDQGPGQPTHSASSAAREPVEAPAELGFEWQETFSLGDNQGYLEGKKIQDGMVSLAASGYFGNSSGSSLLESLLPQAERRSADDDTERQRPATNQPSPLLNLPFGNGLATSLIQSHLIDAYFIAYNSSYPIVHERTFRNQCGRRLLISAQSPWHIVYYMVLAIGEWVSGYGTGDHSLYYEAAHARIRTEILESGNMVIVQALLLLGNYLQKRDRPNTGYNFLGIAYRVALGLGLHREISSAKDKFSFLLQRRRLLFWTLYCFDSGFSITTGRPIIVADSFIDVRKPKNVDDSLCEMSSPLPPEVDYPTNCSAIIAQARLAVIANKVYSIFLATQPCPDVNHSLAVMEQNLQNWRSALPAFFFKTEVPNWFIGPRQVVLWKEANLRILLLLASQRQQSDEHDKAAIGAKYEMAAVQTIFDIADFCQVHADVVHVGLSWYAVYFLLQAVLALGVNQLRANFKKDSRPPSEESEKPLPSWETAFSRARQCLENLGRFFNPSTRTLRILDRLRSKIRNAATHSGPTENQSRTSISTQSTTTAVHAIVNEEHDSFTLDGHSTTPGVLGPSPDAANVVDFIEGEWISTVDPSLHMFLDDVENIGNLFQGIQGFPNTMELDDFSYTTSGINTMRMAYPSPSPWPNAEKRYEE</sequence>
<evidence type="ECO:0000313" key="1">
    <source>
        <dbReference type="EMBL" id="KAK9319015.1"/>
    </source>
</evidence>
<organism evidence="1 2">
    <name type="scientific">Lipomyces orientalis</name>
    <dbReference type="NCBI Taxonomy" id="1233043"/>
    <lineage>
        <taxon>Eukaryota</taxon>
        <taxon>Fungi</taxon>
        <taxon>Dikarya</taxon>
        <taxon>Ascomycota</taxon>
        <taxon>Saccharomycotina</taxon>
        <taxon>Lipomycetes</taxon>
        <taxon>Lipomycetales</taxon>
        <taxon>Lipomycetaceae</taxon>
        <taxon>Lipomyces</taxon>
    </lineage>
</organism>
<comment type="caution">
    <text evidence="1">The sequence shown here is derived from an EMBL/GenBank/DDBJ whole genome shotgun (WGS) entry which is preliminary data.</text>
</comment>